<dbReference type="eggNOG" id="arCOG02298">
    <property type="taxonomic scope" value="Archaea"/>
</dbReference>
<dbReference type="EMBL" id="CP002009">
    <property type="protein sequence ID" value="ADG13453.1"/>
    <property type="molecule type" value="Genomic_DNA"/>
</dbReference>
<dbReference type="Gene3D" id="1.20.120.1220">
    <property type="match status" value="1"/>
</dbReference>
<evidence type="ECO:0000256" key="4">
    <source>
        <dbReference type="ARBA" id="ARBA00022989"/>
    </source>
</evidence>
<dbReference type="InterPro" id="IPR052218">
    <property type="entry name" value="Preflagellin_Peptidase"/>
</dbReference>
<dbReference type="Pfam" id="PF01478">
    <property type="entry name" value="Peptidase_A24"/>
    <property type="match status" value="1"/>
</dbReference>
<feature type="transmembrane region" description="Helical" evidence="6">
    <location>
        <begin position="196"/>
        <end position="215"/>
    </location>
</feature>
<keyword evidence="9" id="KW-1185">Reference proteome</keyword>
<dbReference type="PANTHER" id="PTHR36506">
    <property type="entry name" value="PREFLAGELLIN PEPTIDASE"/>
    <property type="match status" value="1"/>
</dbReference>
<dbReference type="KEGG" id="mif:Metin_0787"/>
<feature type="transmembrane region" description="Helical" evidence="6">
    <location>
        <begin position="27"/>
        <end position="45"/>
    </location>
</feature>
<evidence type="ECO:0000256" key="2">
    <source>
        <dbReference type="ARBA" id="ARBA00022475"/>
    </source>
</evidence>
<gene>
    <name evidence="8" type="ordered locus">Metin_0787</name>
</gene>
<evidence type="ECO:0000256" key="1">
    <source>
        <dbReference type="ARBA" id="ARBA00004651"/>
    </source>
</evidence>
<comment type="subcellular location">
    <subcellularLocation>
        <location evidence="1">Cell membrane</location>
        <topology evidence="1">Multi-pass membrane protein</topology>
    </subcellularLocation>
</comment>
<dbReference type="GO" id="GO:0004190">
    <property type="term" value="F:aspartic-type endopeptidase activity"/>
    <property type="evidence" value="ECO:0007669"/>
    <property type="project" value="InterPro"/>
</dbReference>
<keyword evidence="5 6" id="KW-0472">Membrane</keyword>
<evidence type="ECO:0000256" key="5">
    <source>
        <dbReference type="ARBA" id="ARBA00023136"/>
    </source>
</evidence>
<evidence type="ECO:0000313" key="9">
    <source>
        <dbReference type="Proteomes" id="UP000002061"/>
    </source>
</evidence>
<feature type="transmembrane region" description="Helical" evidence="6">
    <location>
        <begin position="113"/>
        <end position="134"/>
    </location>
</feature>
<dbReference type="Proteomes" id="UP000002061">
    <property type="component" value="Chromosome"/>
</dbReference>
<proteinExistence type="predicted"/>
<evidence type="ECO:0000256" key="6">
    <source>
        <dbReference type="SAM" id="Phobius"/>
    </source>
</evidence>
<dbReference type="OrthoDB" id="19094at2157"/>
<keyword evidence="3 6" id="KW-0812">Transmembrane</keyword>
<keyword evidence="2" id="KW-1003">Cell membrane</keyword>
<sequence>MINYIIGLLCLILGSIQDIKKREVEDYIWLAMVGFGFLYHLFLTLKFGNISFLILFFESLFISFILGYFMFLLGSGGADGKALIGIGALVPSMKMPIYSSIFKVLSLLNFPTFPILVFINSLFLIIFYPIVIFLRNLRRGKPRNLKELLLMFVAEKMRYEEIKKEKRIILGKDEEVEIFKHGEEALNYNGYKDDDLLWASPAIPFIFIILLSYILTPYMGDIIIAKLLEFLGI</sequence>
<name>D5VSA0_METIM</name>
<evidence type="ECO:0000313" key="8">
    <source>
        <dbReference type="EMBL" id="ADG13453.1"/>
    </source>
</evidence>
<dbReference type="GeneID" id="9131801"/>
<accession>D5VSA0</accession>
<feature type="transmembrane region" description="Helical" evidence="6">
    <location>
        <begin position="52"/>
        <end position="73"/>
    </location>
</feature>
<dbReference type="Gene3D" id="6.10.250.3240">
    <property type="match status" value="1"/>
</dbReference>
<dbReference type="PANTHER" id="PTHR36506:SF1">
    <property type="entry name" value="PREFLAGELLIN PEPTIDASE"/>
    <property type="match status" value="1"/>
</dbReference>
<keyword evidence="4 6" id="KW-1133">Transmembrane helix</keyword>
<dbReference type="InterPro" id="IPR000045">
    <property type="entry name" value="Prepilin_IV_endopep_pep"/>
</dbReference>
<dbReference type="GO" id="GO:0005886">
    <property type="term" value="C:plasma membrane"/>
    <property type="evidence" value="ECO:0007669"/>
    <property type="project" value="UniProtKB-SubCell"/>
</dbReference>
<dbReference type="HOGENOM" id="CLU_1197648_0_0_2"/>
<dbReference type="AlphaFoldDB" id="D5VSA0"/>
<organism evidence="8 9">
    <name type="scientific">Methanocaldococcus infernus (strain DSM 11812 / JCM 15783 / ME)</name>
    <dbReference type="NCBI Taxonomy" id="573063"/>
    <lineage>
        <taxon>Archaea</taxon>
        <taxon>Methanobacteriati</taxon>
        <taxon>Methanobacteriota</taxon>
        <taxon>Methanomada group</taxon>
        <taxon>Methanococci</taxon>
        <taxon>Methanococcales</taxon>
        <taxon>Methanocaldococcaceae</taxon>
        <taxon>Methanocaldococcus</taxon>
    </lineage>
</organism>
<dbReference type="NCBIfam" id="NF040695">
    <property type="entry name" value="FlaK_Arch"/>
    <property type="match status" value="1"/>
</dbReference>
<dbReference type="MEROPS" id="A24.016"/>
<dbReference type="RefSeq" id="WP_013100199.1">
    <property type="nucleotide sequence ID" value="NC_014122.1"/>
</dbReference>
<evidence type="ECO:0000256" key="3">
    <source>
        <dbReference type="ARBA" id="ARBA00022692"/>
    </source>
</evidence>
<dbReference type="STRING" id="573063.Metin_0787"/>
<evidence type="ECO:0000259" key="7">
    <source>
        <dbReference type="Pfam" id="PF01478"/>
    </source>
</evidence>
<protein>
    <submittedName>
        <fullName evidence="8">Peptidase A24B, FlaK domain protein</fullName>
    </submittedName>
</protein>
<dbReference type="InterPro" id="IPR054964">
    <property type="entry name" value="Arch_preflagellin_pept"/>
</dbReference>
<feature type="domain" description="Prepilin type IV endopeptidase peptidase" evidence="7">
    <location>
        <begin position="6"/>
        <end position="128"/>
    </location>
</feature>
<reference evidence="8" key="1">
    <citation type="submission" date="2010-04" db="EMBL/GenBank/DDBJ databases">
        <title>Complete sequence of Methanocaldococcus infernus ME.</title>
        <authorList>
            <consortium name="US DOE Joint Genome Institute"/>
            <person name="Lucas S."/>
            <person name="Copeland A."/>
            <person name="Lapidus A."/>
            <person name="Cheng J.-F."/>
            <person name="Bruce D."/>
            <person name="Goodwin L."/>
            <person name="Pitluck S."/>
            <person name="Munk A.C."/>
            <person name="Detter J.C."/>
            <person name="Han C."/>
            <person name="Tapia R."/>
            <person name="Land M."/>
            <person name="Hauser L."/>
            <person name="Kyrpides N."/>
            <person name="Mikhailova N."/>
            <person name="Sieprawska-Lupa M."/>
            <person name="Whitman W.B."/>
            <person name="Woyke T."/>
        </authorList>
    </citation>
    <scope>NUCLEOTIDE SEQUENCE [LARGE SCALE GENOMIC DNA]</scope>
    <source>
        <strain evidence="8">ME</strain>
    </source>
</reference>